<dbReference type="InterPro" id="IPR041413">
    <property type="entry name" value="MLTR_LBD"/>
</dbReference>
<dbReference type="EMBL" id="JAUSUZ010000001">
    <property type="protein sequence ID" value="MDQ0364786.1"/>
    <property type="molecule type" value="Genomic_DNA"/>
</dbReference>
<feature type="domain" description="HTH cro/C1-type" evidence="2">
    <location>
        <begin position="30"/>
        <end position="74"/>
    </location>
</feature>
<evidence type="ECO:0000313" key="4">
    <source>
        <dbReference type="Proteomes" id="UP001240236"/>
    </source>
</evidence>
<name>A0AAE4AWI9_9ACTN</name>
<dbReference type="Proteomes" id="UP001240236">
    <property type="component" value="Unassembled WGS sequence"/>
</dbReference>
<dbReference type="PANTHER" id="PTHR35010:SF2">
    <property type="entry name" value="BLL4672 PROTEIN"/>
    <property type="match status" value="1"/>
</dbReference>
<dbReference type="Gene3D" id="3.30.450.180">
    <property type="match status" value="1"/>
</dbReference>
<dbReference type="InterPro" id="IPR010982">
    <property type="entry name" value="Lambda_DNA-bd_dom_sf"/>
</dbReference>
<evidence type="ECO:0000256" key="1">
    <source>
        <dbReference type="SAM" id="MobiDB-lite"/>
    </source>
</evidence>
<dbReference type="PROSITE" id="PS50943">
    <property type="entry name" value="HTH_CROC1"/>
    <property type="match status" value="1"/>
</dbReference>
<dbReference type="RefSeq" id="WP_307236468.1">
    <property type="nucleotide sequence ID" value="NZ_JAUSUZ010000001.1"/>
</dbReference>
<keyword evidence="4" id="KW-1185">Reference proteome</keyword>
<protein>
    <submittedName>
        <fullName evidence="3">Transcriptional regulator with XRE-family HTH domain</fullName>
    </submittedName>
</protein>
<dbReference type="CDD" id="cd00093">
    <property type="entry name" value="HTH_XRE"/>
    <property type="match status" value="1"/>
</dbReference>
<dbReference type="AlphaFoldDB" id="A0AAE4AWI9"/>
<evidence type="ECO:0000259" key="2">
    <source>
        <dbReference type="PROSITE" id="PS50943"/>
    </source>
</evidence>
<reference evidence="3 4" key="1">
    <citation type="submission" date="2023-07" db="EMBL/GenBank/DDBJ databases">
        <title>Sequencing the genomes of 1000 actinobacteria strains.</title>
        <authorList>
            <person name="Klenk H.-P."/>
        </authorList>
    </citation>
    <scope>NUCLEOTIDE SEQUENCE [LARGE SCALE GENOMIC DNA]</scope>
    <source>
        <strain evidence="3 4">DSM 44709</strain>
    </source>
</reference>
<accession>A0AAE4AWI9</accession>
<dbReference type="PANTHER" id="PTHR35010">
    <property type="entry name" value="BLL4672 PROTEIN-RELATED"/>
    <property type="match status" value="1"/>
</dbReference>
<gene>
    <name evidence="3" type="ORF">J2S42_001455</name>
</gene>
<dbReference type="Pfam" id="PF17765">
    <property type="entry name" value="MLTR_LBD"/>
    <property type="match status" value="1"/>
</dbReference>
<dbReference type="InterPro" id="IPR001387">
    <property type="entry name" value="Cro/C1-type_HTH"/>
</dbReference>
<proteinExistence type="predicted"/>
<feature type="region of interest" description="Disordered" evidence="1">
    <location>
        <begin position="1"/>
        <end position="24"/>
    </location>
</feature>
<dbReference type="Gene3D" id="1.10.260.40">
    <property type="entry name" value="lambda repressor-like DNA-binding domains"/>
    <property type="match status" value="1"/>
</dbReference>
<dbReference type="SUPFAM" id="SSF47413">
    <property type="entry name" value="lambda repressor-like DNA-binding domains"/>
    <property type="match status" value="1"/>
</dbReference>
<sequence length="275" mass="29834">MASSPLGDFLRRSRDQVSPADVGLHSTGTRRVAGLRREEVAMLAGVSVDYYVRLEQGRERTPSAQMLDALSSALLLGEDARMHLFRLAGLAPRGGVDAGPERADPSLLALMDAWPGNPALLYGRAYDVLAANPLAEALFDGFPFSRNLMLTLFLAPGARTFYRDWPTAAANAVAGFRLAFGAAPHHPRVRDVLATLTEHSPDFRTLWADHRARGKSMDVKAFHHAEVGDLTLRMHTFDVRAAPGQELVVYHADPGTPSADALRLLTMVKDAAGTE</sequence>
<organism evidence="3 4">
    <name type="scientific">Catenuloplanes indicus</name>
    <dbReference type="NCBI Taxonomy" id="137267"/>
    <lineage>
        <taxon>Bacteria</taxon>
        <taxon>Bacillati</taxon>
        <taxon>Actinomycetota</taxon>
        <taxon>Actinomycetes</taxon>
        <taxon>Micromonosporales</taxon>
        <taxon>Micromonosporaceae</taxon>
        <taxon>Catenuloplanes</taxon>
    </lineage>
</organism>
<dbReference type="Pfam" id="PF13560">
    <property type="entry name" value="HTH_31"/>
    <property type="match status" value="1"/>
</dbReference>
<comment type="caution">
    <text evidence="3">The sequence shown here is derived from an EMBL/GenBank/DDBJ whole genome shotgun (WGS) entry which is preliminary data.</text>
</comment>
<evidence type="ECO:0000313" key="3">
    <source>
        <dbReference type="EMBL" id="MDQ0364786.1"/>
    </source>
</evidence>
<dbReference type="GO" id="GO:0003677">
    <property type="term" value="F:DNA binding"/>
    <property type="evidence" value="ECO:0007669"/>
    <property type="project" value="InterPro"/>
</dbReference>